<accession>A0A1C3PFY1</accession>
<feature type="transmembrane region" description="Helical" evidence="9">
    <location>
        <begin position="183"/>
        <end position="204"/>
    </location>
</feature>
<organism evidence="13 14">
    <name type="scientific">Candidatus Protofrankia californiensis</name>
    <dbReference type="NCBI Taxonomy" id="1839754"/>
    <lineage>
        <taxon>Bacteria</taxon>
        <taxon>Bacillati</taxon>
        <taxon>Actinomycetota</taxon>
        <taxon>Actinomycetes</taxon>
        <taxon>Frankiales</taxon>
        <taxon>Frankiaceae</taxon>
        <taxon>Protofrankia</taxon>
    </lineage>
</organism>
<dbReference type="PANTHER" id="PTHR34820">
    <property type="entry name" value="INNER MEMBRANE PROTEIN YEBZ"/>
    <property type="match status" value="1"/>
</dbReference>
<keyword evidence="2" id="KW-1003">Cell membrane</keyword>
<dbReference type="InterPro" id="IPR008457">
    <property type="entry name" value="Cu-R_CopD_dom"/>
</dbReference>
<evidence type="ECO:0000313" key="13">
    <source>
        <dbReference type="EMBL" id="SBW28735.1"/>
    </source>
</evidence>
<feature type="signal peptide" evidence="10">
    <location>
        <begin position="1"/>
        <end position="29"/>
    </location>
</feature>
<evidence type="ECO:0000256" key="6">
    <source>
        <dbReference type="ARBA" id="ARBA00022989"/>
    </source>
</evidence>
<dbReference type="Pfam" id="PF04234">
    <property type="entry name" value="CopC"/>
    <property type="match status" value="1"/>
</dbReference>
<dbReference type="GO" id="GO:0046688">
    <property type="term" value="P:response to copper ion"/>
    <property type="evidence" value="ECO:0007669"/>
    <property type="project" value="InterPro"/>
</dbReference>
<dbReference type="Gene3D" id="2.60.40.1220">
    <property type="match status" value="1"/>
</dbReference>
<evidence type="ECO:0000256" key="5">
    <source>
        <dbReference type="ARBA" id="ARBA00022729"/>
    </source>
</evidence>
<evidence type="ECO:0000256" key="8">
    <source>
        <dbReference type="ARBA" id="ARBA00023136"/>
    </source>
</evidence>
<evidence type="ECO:0000256" key="9">
    <source>
        <dbReference type="SAM" id="Phobius"/>
    </source>
</evidence>
<feature type="transmembrane region" description="Helical" evidence="9">
    <location>
        <begin position="224"/>
        <end position="244"/>
    </location>
</feature>
<dbReference type="InterPro" id="IPR014755">
    <property type="entry name" value="Cu-Rt/internalin_Ig-like"/>
</dbReference>
<keyword evidence="4" id="KW-0479">Metal-binding</keyword>
<dbReference type="InterPro" id="IPR007348">
    <property type="entry name" value="CopC_dom"/>
</dbReference>
<evidence type="ECO:0000259" key="11">
    <source>
        <dbReference type="Pfam" id="PF04234"/>
    </source>
</evidence>
<evidence type="ECO:0000256" key="4">
    <source>
        <dbReference type="ARBA" id="ARBA00022723"/>
    </source>
</evidence>
<keyword evidence="14" id="KW-1185">Reference proteome</keyword>
<evidence type="ECO:0000259" key="12">
    <source>
        <dbReference type="Pfam" id="PF05425"/>
    </source>
</evidence>
<feature type="domain" description="CopC" evidence="11">
    <location>
        <begin position="28"/>
        <end position="123"/>
    </location>
</feature>
<evidence type="ECO:0000256" key="10">
    <source>
        <dbReference type="SAM" id="SignalP"/>
    </source>
</evidence>
<dbReference type="GO" id="GO:0006825">
    <property type="term" value="P:copper ion transport"/>
    <property type="evidence" value="ECO:0007669"/>
    <property type="project" value="InterPro"/>
</dbReference>
<name>A0A1C3PFY1_9ACTN</name>
<evidence type="ECO:0000256" key="1">
    <source>
        <dbReference type="ARBA" id="ARBA00004651"/>
    </source>
</evidence>
<dbReference type="GO" id="GO:0042597">
    <property type="term" value="C:periplasmic space"/>
    <property type="evidence" value="ECO:0007669"/>
    <property type="project" value="InterPro"/>
</dbReference>
<evidence type="ECO:0000313" key="14">
    <source>
        <dbReference type="Proteomes" id="UP000199013"/>
    </source>
</evidence>
<dbReference type="PANTHER" id="PTHR34820:SF4">
    <property type="entry name" value="INNER MEMBRANE PROTEIN YEBZ"/>
    <property type="match status" value="1"/>
</dbReference>
<sequence length="651" mass="66519">MRTLIRLVGLVVTGLVLLVVMAGPASAHATLLFTGPAADGTVPDGPGALTLIFDQPVTVTGSSVRLFDADRRAVPTERAGVGDGGRSVTAAVDQRVGGGVYTVAWQVVAGDGDVMGGEYRFAVGPAASTLGNGQTSSATKGVGWVTVLRWLLFVALALYLGGLAGQRLARHRDETTPDSPRPWLLPGALAGLVTTLGLAALLVGDGSPIRGLARLTPAALLETGPGRLAAVQVAGFALAVLAVLARRAGWGAVPVGVVVVAEALRAHPQGRQPGSGALLTAVHLVAVAVWVGALVQVLRTLAVWRGRPGVGRVLLGAYARLALWLLALVVATGGLSALVLVPLNRVVTTGYGQLLLAKITLVVVAAVLALTARRHLRRAAAAHDGGPPRPARLEAGVLVGVLGLSGLLTAIPTPTDPKAPLPFAPPAAGPVVPAGTLAGQIGVAIRASDGQLVVQLSTPDATGEPAASQADYQMSAALADPDGPSRTLTLRGCGSGCFTAPVGWREGTSRLTLTAAADGWTGGRTSLAVAWPPRPDPDLLREAVTAMRQVGQFTLHERVTSDTSRGLGTPSALSLSGARFLDSEPYGSGQAPVTTRLDTTDGQTRLALAYPAESLQIELALAPDGKIIREVLAAPKHLITRSFVYPDHDAP</sequence>
<feature type="transmembrane region" description="Helical" evidence="9">
    <location>
        <begin position="393"/>
        <end position="411"/>
    </location>
</feature>
<comment type="subcellular location">
    <subcellularLocation>
        <location evidence="1">Cell membrane</location>
        <topology evidence="1">Multi-pass membrane protein</topology>
    </subcellularLocation>
</comment>
<gene>
    <name evidence="13" type="ORF">FDG2_5930</name>
</gene>
<dbReference type="GO" id="GO:0005886">
    <property type="term" value="C:plasma membrane"/>
    <property type="evidence" value="ECO:0007669"/>
    <property type="project" value="UniProtKB-SubCell"/>
</dbReference>
<feature type="transmembrane region" description="Helical" evidence="9">
    <location>
        <begin position="355"/>
        <end position="372"/>
    </location>
</feature>
<keyword evidence="6 9" id="KW-1133">Transmembrane helix</keyword>
<feature type="domain" description="Copper resistance protein D" evidence="12">
    <location>
        <begin position="314"/>
        <end position="408"/>
    </location>
</feature>
<dbReference type="Pfam" id="PF05425">
    <property type="entry name" value="CopD"/>
    <property type="match status" value="1"/>
</dbReference>
<dbReference type="Proteomes" id="UP000199013">
    <property type="component" value="Unassembled WGS sequence"/>
</dbReference>
<keyword evidence="5 10" id="KW-0732">Signal</keyword>
<feature type="transmembrane region" description="Helical" evidence="9">
    <location>
        <begin position="321"/>
        <end position="343"/>
    </location>
</feature>
<keyword evidence="3 9" id="KW-0812">Transmembrane</keyword>
<dbReference type="GO" id="GO:0005507">
    <property type="term" value="F:copper ion binding"/>
    <property type="evidence" value="ECO:0007669"/>
    <property type="project" value="InterPro"/>
</dbReference>
<dbReference type="AlphaFoldDB" id="A0A1C3PFY1"/>
<keyword evidence="8 9" id="KW-0472">Membrane</keyword>
<feature type="transmembrane region" description="Helical" evidence="9">
    <location>
        <begin position="142"/>
        <end position="162"/>
    </location>
</feature>
<feature type="transmembrane region" description="Helical" evidence="9">
    <location>
        <begin position="249"/>
        <end position="266"/>
    </location>
</feature>
<evidence type="ECO:0000256" key="2">
    <source>
        <dbReference type="ARBA" id="ARBA00022475"/>
    </source>
</evidence>
<dbReference type="InterPro" id="IPR032694">
    <property type="entry name" value="CopC/D"/>
</dbReference>
<dbReference type="SUPFAM" id="SSF81296">
    <property type="entry name" value="E set domains"/>
    <property type="match status" value="1"/>
</dbReference>
<proteinExistence type="predicted"/>
<feature type="transmembrane region" description="Helical" evidence="9">
    <location>
        <begin position="278"/>
        <end position="301"/>
    </location>
</feature>
<evidence type="ECO:0000256" key="7">
    <source>
        <dbReference type="ARBA" id="ARBA00023008"/>
    </source>
</evidence>
<keyword evidence="7" id="KW-0186">Copper</keyword>
<feature type="chain" id="PRO_5038707349" evidence="10">
    <location>
        <begin position="30"/>
        <end position="651"/>
    </location>
</feature>
<evidence type="ECO:0000256" key="3">
    <source>
        <dbReference type="ARBA" id="ARBA00022692"/>
    </source>
</evidence>
<reference evidence="14" key="1">
    <citation type="submission" date="2016-02" db="EMBL/GenBank/DDBJ databases">
        <authorList>
            <person name="Wibberg D."/>
        </authorList>
    </citation>
    <scope>NUCLEOTIDE SEQUENCE [LARGE SCALE GENOMIC DNA]</scope>
</reference>
<dbReference type="InterPro" id="IPR014756">
    <property type="entry name" value="Ig_E-set"/>
</dbReference>
<protein>
    <submittedName>
        <fullName evidence="13">Copper resistance protein CopC</fullName>
    </submittedName>
</protein>
<dbReference type="EMBL" id="FLUV01002456">
    <property type="protein sequence ID" value="SBW28735.1"/>
    <property type="molecule type" value="Genomic_DNA"/>
</dbReference>